<dbReference type="PROSITE" id="PS50887">
    <property type="entry name" value="GGDEF"/>
    <property type="match status" value="1"/>
</dbReference>
<dbReference type="InterPro" id="IPR000160">
    <property type="entry name" value="GGDEF_dom"/>
</dbReference>
<dbReference type="SUPFAM" id="SSF141868">
    <property type="entry name" value="EAL domain-like"/>
    <property type="match status" value="1"/>
</dbReference>
<evidence type="ECO:0000259" key="2">
    <source>
        <dbReference type="PROSITE" id="PS50887"/>
    </source>
</evidence>
<reference evidence="3" key="1">
    <citation type="journal article" date="2015" name="ISME J.">
        <title>Draft Genome Sequence of Streptomyces incarnatus NRRL8089, which Produces the Nucleoside Antibiotic Sinefungin.</title>
        <authorList>
            <person name="Oshima K."/>
            <person name="Hattori M."/>
            <person name="Shimizu H."/>
            <person name="Fukuda K."/>
            <person name="Nemoto M."/>
            <person name="Inagaki K."/>
            <person name="Tamura T."/>
        </authorList>
    </citation>
    <scope>NUCLEOTIDE SEQUENCE</scope>
    <source>
        <strain evidence="3">FACHB-1375</strain>
    </source>
</reference>
<proteinExistence type="predicted"/>
<feature type="non-terminal residue" evidence="3">
    <location>
        <position position="1"/>
    </location>
</feature>
<sequence>HSPTPPLSQLRVPISIDEQLWGYIGFEDYRQQRQWSSGEESILIAMAASIGGALKRQLAEATIRYQAYHDLLTGLPNRTLLNERLSLALETAHKHRNKMAVMFLDLDRFKTINDTLGHAVGDRLLQSATQRLKSCLRVDDTIARWGGDEFTLLLPEINGIEDATKIAQRIIDVLKPAFDIEGHQLYITSSIGIAIYPQHGQDAHTLLINADAALYRAKAEGRNNYQIYTPAMNSQASELLELENSLHQAIQEQQFVVYYQPQVNVNTGEITHMEALVRWQHPQLGLISPKTFITLAEENGLIFAIGTWVLQTACAQNKAWQDAGLPKVRIAVNLSVRQFQQPSLVETVAQVLQETKLAPEFLELEITETIAMQNVDFSRAKIAQLQRMGVRIALDDFGIGYSSLNYLKKFGFDTLKIDRAFVRDLENDPQSAAITSAIIALGRGLNLSVVAEGVETVEQMNCLRSLNCEEMQGFLFSHPLSAEEASQLLVDNFRSQIANFRLNSICHLK</sequence>
<dbReference type="NCBIfam" id="TIGR00254">
    <property type="entry name" value="GGDEF"/>
    <property type="match status" value="1"/>
</dbReference>
<accession>A0A926ZJD4</accession>
<dbReference type="AlphaFoldDB" id="A0A926ZJD4"/>
<comment type="caution">
    <text evidence="3">The sequence shown here is derived from an EMBL/GenBank/DDBJ whole genome shotgun (WGS) entry which is preliminary data.</text>
</comment>
<dbReference type="SMART" id="SM00267">
    <property type="entry name" value="GGDEF"/>
    <property type="match status" value="1"/>
</dbReference>
<dbReference type="Gene3D" id="3.30.70.270">
    <property type="match status" value="1"/>
</dbReference>
<evidence type="ECO:0000259" key="1">
    <source>
        <dbReference type="PROSITE" id="PS50883"/>
    </source>
</evidence>
<dbReference type="SUPFAM" id="SSF55781">
    <property type="entry name" value="GAF domain-like"/>
    <property type="match status" value="1"/>
</dbReference>
<dbReference type="SMART" id="SM00052">
    <property type="entry name" value="EAL"/>
    <property type="match status" value="1"/>
</dbReference>
<dbReference type="Gene3D" id="3.20.20.450">
    <property type="entry name" value="EAL domain"/>
    <property type="match status" value="1"/>
</dbReference>
<dbReference type="InterPro" id="IPR052155">
    <property type="entry name" value="Biofilm_reg_signaling"/>
</dbReference>
<dbReference type="Gene3D" id="3.30.450.40">
    <property type="match status" value="1"/>
</dbReference>
<dbReference type="InterPro" id="IPR029787">
    <property type="entry name" value="Nucleotide_cyclase"/>
</dbReference>
<dbReference type="RefSeq" id="WP_190473731.1">
    <property type="nucleotide sequence ID" value="NZ_JACJPW010000120.1"/>
</dbReference>
<dbReference type="InterPro" id="IPR029016">
    <property type="entry name" value="GAF-like_dom_sf"/>
</dbReference>
<protein>
    <submittedName>
        <fullName evidence="3">EAL domain-containing protein</fullName>
    </submittedName>
</protein>
<keyword evidence="4" id="KW-1185">Reference proteome</keyword>
<dbReference type="FunFam" id="3.20.20.450:FF:000001">
    <property type="entry name" value="Cyclic di-GMP phosphodiesterase yahA"/>
    <property type="match status" value="1"/>
</dbReference>
<organism evidence="3 4">
    <name type="scientific">Aerosakkonema funiforme FACHB-1375</name>
    <dbReference type="NCBI Taxonomy" id="2949571"/>
    <lineage>
        <taxon>Bacteria</taxon>
        <taxon>Bacillati</taxon>
        <taxon>Cyanobacteriota</taxon>
        <taxon>Cyanophyceae</taxon>
        <taxon>Oscillatoriophycideae</taxon>
        <taxon>Aerosakkonematales</taxon>
        <taxon>Aerosakkonemataceae</taxon>
        <taxon>Aerosakkonema</taxon>
    </lineage>
</organism>
<dbReference type="CDD" id="cd01948">
    <property type="entry name" value="EAL"/>
    <property type="match status" value="1"/>
</dbReference>
<dbReference type="Pfam" id="PF00563">
    <property type="entry name" value="EAL"/>
    <property type="match status" value="1"/>
</dbReference>
<gene>
    <name evidence="3" type="ORF">H6G03_30840</name>
</gene>
<name>A0A926ZJD4_9CYAN</name>
<dbReference type="InterPro" id="IPR043128">
    <property type="entry name" value="Rev_trsase/Diguanyl_cyclase"/>
</dbReference>
<dbReference type="InterPro" id="IPR001633">
    <property type="entry name" value="EAL_dom"/>
</dbReference>
<dbReference type="PANTHER" id="PTHR44757">
    <property type="entry name" value="DIGUANYLATE CYCLASE DGCP"/>
    <property type="match status" value="1"/>
</dbReference>
<feature type="domain" description="GGDEF" evidence="2">
    <location>
        <begin position="97"/>
        <end position="230"/>
    </location>
</feature>
<dbReference type="SUPFAM" id="SSF55073">
    <property type="entry name" value="Nucleotide cyclase"/>
    <property type="match status" value="1"/>
</dbReference>
<evidence type="ECO:0000313" key="4">
    <source>
        <dbReference type="Proteomes" id="UP000641646"/>
    </source>
</evidence>
<reference evidence="3" key="2">
    <citation type="submission" date="2020-08" db="EMBL/GenBank/DDBJ databases">
        <authorList>
            <person name="Chen M."/>
            <person name="Teng W."/>
            <person name="Zhao L."/>
            <person name="Hu C."/>
            <person name="Zhou Y."/>
            <person name="Han B."/>
            <person name="Song L."/>
            <person name="Shu W."/>
        </authorList>
    </citation>
    <scope>NUCLEOTIDE SEQUENCE</scope>
    <source>
        <strain evidence="3">FACHB-1375</strain>
    </source>
</reference>
<feature type="domain" description="EAL" evidence="1">
    <location>
        <begin position="239"/>
        <end position="493"/>
    </location>
</feature>
<evidence type="ECO:0000313" key="3">
    <source>
        <dbReference type="EMBL" id="MBD2185423.1"/>
    </source>
</evidence>
<dbReference type="PROSITE" id="PS50883">
    <property type="entry name" value="EAL"/>
    <property type="match status" value="1"/>
</dbReference>
<dbReference type="Proteomes" id="UP000641646">
    <property type="component" value="Unassembled WGS sequence"/>
</dbReference>
<dbReference type="FunFam" id="3.30.70.270:FF:000001">
    <property type="entry name" value="Diguanylate cyclase domain protein"/>
    <property type="match status" value="1"/>
</dbReference>
<dbReference type="CDD" id="cd01949">
    <property type="entry name" value="GGDEF"/>
    <property type="match status" value="1"/>
</dbReference>
<dbReference type="EMBL" id="JACJPW010000120">
    <property type="protein sequence ID" value="MBD2185423.1"/>
    <property type="molecule type" value="Genomic_DNA"/>
</dbReference>
<dbReference type="PANTHER" id="PTHR44757:SF2">
    <property type="entry name" value="BIOFILM ARCHITECTURE MAINTENANCE PROTEIN MBAA"/>
    <property type="match status" value="1"/>
</dbReference>
<dbReference type="InterPro" id="IPR035919">
    <property type="entry name" value="EAL_sf"/>
</dbReference>
<dbReference type="Pfam" id="PF00990">
    <property type="entry name" value="GGDEF"/>
    <property type="match status" value="1"/>
</dbReference>